<evidence type="ECO:0000313" key="2">
    <source>
        <dbReference type="Proteomes" id="UP001385951"/>
    </source>
</evidence>
<proteinExistence type="predicted"/>
<dbReference type="AlphaFoldDB" id="A0AAW0GMS3"/>
<accession>A0AAW0GMS3</accession>
<reference evidence="1 2" key="1">
    <citation type="submission" date="2022-09" db="EMBL/GenBank/DDBJ databases">
        <authorList>
            <person name="Palmer J.M."/>
        </authorList>
    </citation>
    <scope>NUCLEOTIDE SEQUENCE [LARGE SCALE GENOMIC DNA]</scope>
    <source>
        <strain evidence="1 2">DSM 7382</strain>
    </source>
</reference>
<protein>
    <submittedName>
        <fullName evidence="1">Uncharacterized protein</fullName>
    </submittedName>
</protein>
<gene>
    <name evidence="1" type="ORF">QCA50_002700</name>
</gene>
<dbReference type="Proteomes" id="UP001385951">
    <property type="component" value="Unassembled WGS sequence"/>
</dbReference>
<keyword evidence="2" id="KW-1185">Reference proteome</keyword>
<sequence>MPHASFFRVAHARDTRVTPLDIVYKWPLRATPPSPHLVLSPPPAYLFPDLKPLILSHRLPFRPHRCLASTYRLRFLNKPWQQYNAHPILRHT</sequence>
<comment type="caution">
    <text evidence="1">The sequence shown here is derived from an EMBL/GenBank/DDBJ whole genome shotgun (WGS) entry which is preliminary data.</text>
</comment>
<organism evidence="1 2">
    <name type="scientific">Cerrena zonata</name>
    <dbReference type="NCBI Taxonomy" id="2478898"/>
    <lineage>
        <taxon>Eukaryota</taxon>
        <taxon>Fungi</taxon>
        <taxon>Dikarya</taxon>
        <taxon>Basidiomycota</taxon>
        <taxon>Agaricomycotina</taxon>
        <taxon>Agaricomycetes</taxon>
        <taxon>Polyporales</taxon>
        <taxon>Cerrenaceae</taxon>
        <taxon>Cerrena</taxon>
    </lineage>
</organism>
<name>A0AAW0GMS3_9APHY</name>
<dbReference type="EMBL" id="JASBNA010000003">
    <property type="protein sequence ID" value="KAK7693134.1"/>
    <property type="molecule type" value="Genomic_DNA"/>
</dbReference>
<evidence type="ECO:0000313" key="1">
    <source>
        <dbReference type="EMBL" id="KAK7693134.1"/>
    </source>
</evidence>